<dbReference type="SMART" id="SM00557">
    <property type="entry name" value="IG_FLMN"/>
    <property type="match status" value="1"/>
</dbReference>
<dbReference type="OrthoDB" id="5964090at2759"/>
<protein>
    <submittedName>
        <fullName evidence="2">Tripartite motif-containing protein 45</fullName>
    </submittedName>
</protein>
<dbReference type="PROSITE" id="PS50194">
    <property type="entry name" value="FILAMIN_REPEAT"/>
    <property type="match status" value="1"/>
</dbReference>
<dbReference type="AlphaFoldDB" id="A0A9X0CND1"/>
<keyword evidence="3" id="KW-1185">Reference proteome</keyword>
<sequence length="281" mass="31747">MKKQLIQRLSQLNSSQNQLTPCKDDFLKLQVHQAIPDIGKFVTVCYSPCDPPKCTVSMVGGEEGVMYQTIAGQSVDFMLVIKDDKGCKVTKGGYEVRVQVIQNYQQILTPAVQDHGDGLYSFSCAGVAGIATLTVEVEGQNVRGCPFNWEVNPENRIPERTGQSRKGNFYDPVKQNAFREGRHSWKLQLVSFNPDQKSSFNGLEIGVESHVYDERGRKQLGVKWCWYYHPSQSQNFKRSDGQQPSITSVQDHDVFTVFLNLETKKLVIYNVRSKQVNCLQG</sequence>
<dbReference type="EMBL" id="MU827304">
    <property type="protein sequence ID" value="KAJ7365008.1"/>
    <property type="molecule type" value="Genomic_DNA"/>
</dbReference>
<dbReference type="Proteomes" id="UP001163046">
    <property type="component" value="Unassembled WGS sequence"/>
</dbReference>
<dbReference type="Gene3D" id="2.60.40.10">
    <property type="entry name" value="Immunoglobulins"/>
    <property type="match status" value="1"/>
</dbReference>
<evidence type="ECO:0000313" key="3">
    <source>
        <dbReference type="Proteomes" id="UP001163046"/>
    </source>
</evidence>
<proteinExistence type="predicted"/>
<evidence type="ECO:0000313" key="2">
    <source>
        <dbReference type="EMBL" id="KAJ7365008.1"/>
    </source>
</evidence>
<dbReference type="InterPro" id="IPR001298">
    <property type="entry name" value="Filamin/ABP280_rpt"/>
</dbReference>
<dbReference type="SUPFAM" id="SSF81296">
    <property type="entry name" value="E set domains"/>
    <property type="match status" value="1"/>
</dbReference>
<gene>
    <name evidence="2" type="primary">TRIM45_1</name>
    <name evidence="2" type="ORF">OS493_007645</name>
</gene>
<organism evidence="2 3">
    <name type="scientific">Desmophyllum pertusum</name>
    <dbReference type="NCBI Taxonomy" id="174260"/>
    <lineage>
        <taxon>Eukaryota</taxon>
        <taxon>Metazoa</taxon>
        <taxon>Cnidaria</taxon>
        <taxon>Anthozoa</taxon>
        <taxon>Hexacorallia</taxon>
        <taxon>Scleractinia</taxon>
        <taxon>Caryophylliina</taxon>
        <taxon>Caryophylliidae</taxon>
        <taxon>Desmophyllum</taxon>
    </lineage>
</organism>
<name>A0A9X0CND1_9CNID</name>
<dbReference type="InterPro" id="IPR017868">
    <property type="entry name" value="Filamin/ABP280_repeat-like"/>
</dbReference>
<dbReference type="InterPro" id="IPR013783">
    <property type="entry name" value="Ig-like_fold"/>
</dbReference>
<comment type="caution">
    <text evidence="2">The sequence shown here is derived from an EMBL/GenBank/DDBJ whole genome shotgun (WGS) entry which is preliminary data.</text>
</comment>
<reference evidence="2" key="1">
    <citation type="submission" date="2023-01" db="EMBL/GenBank/DDBJ databases">
        <title>Genome assembly of the deep-sea coral Lophelia pertusa.</title>
        <authorList>
            <person name="Herrera S."/>
            <person name="Cordes E."/>
        </authorList>
    </citation>
    <scope>NUCLEOTIDE SEQUENCE</scope>
    <source>
        <strain evidence="2">USNM1676648</strain>
        <tissue evidence="2">Polyp</tissue>
    </source>
</reference>
<feature type="repeat" description="Filamin" evidence="1">
    <location>
        <begin position="46"/>
        <end position="151"/>
    </location>
</feature>
<dbReference type="InterPro" id="IPR014756">
    <property type="entry name" value="Ig_E-set"/>
</dbReference>
<dbReference type="Pfam" id="PF00630">
    <property type="entry name" value="Filamin"/>
    <property type="match status" value="1"/>
</dbReference>
<accession>A0A9X0CND1</accession>
<evidence type="ECO:0000256" key="1">
    <source>
        <dbReference type="PROSITE-ProRule" id="PRU00087"/>
    </source>
</evidence>